<sequence>MGSTTNPTATITNNSGFDVEIYDVFNPSTDPKTQGPLTYKLLATVPNGASAQDVQTIHFASQLQAMLTGKVKALNDIYYQQLPVAVLAVSPFKDSNAFTITSDMQQSMVDSFKFIKYSQANPSSKIATQFRAALADKKSQADAVSKFFKSTNNFKLVTLSTWTAVFNWQAQFTNPWQGTYYLYSLGSKSAGSTSAPALVATLAITASADNDSAVLTMAGTDNENTAVVMAGDGSMQEENQGNGEISVALKPTWLNVSQNKKVDDKTVIKYVIGAAFAGTINGVKVAGNLNQLAIPDPSKKSKSADKKNSANSLTIGNVAALAGIVSGAAMVYFMWKGHQLAKTQRKNDVQKEAKDKPDADARESQVEQDYQDNEVPEVARDAASAEALVPEVQQAYRDVDQAQDVQNMQDAIRQQEQDLEVILEGDAPSQATVDTANDLQSASDDLDLVTDPNTTPEARSAALSKASTTLTNTSTKIEQTLQDEANQLSQEEHDALKDTQDALKEVEEQASAQEDAQKEQDERDNEEVDKEVDQDQFEEPEGREEPPFEPHVE</sequence>
<feature type="compositionally biased region" description="Basic and acidic residues" evidence="1">
    <location>
        <begin position="345"/>
        <end position="365"/>
    </location>
</feature>
<dbReference type="Proteomes" id="UP000567885">
    <property type="component" value="Unassembled WGS sequence"/>
</dbReference>
<keyword evidence="2" id="KW-1133">Transmembrane helix</keyword>
<comment type="caution">
    <text evidence="3">The sequence shown here is derived from an EMBL/GenBank/DDBJ whole genome shotgun (WGS) entry which is preliminary data.</text>
</comment>
<evidence type="ECO:0000256" key="2">
    <source>
        <dbReference type="SAM" id="Phobius"/>
    </source>
</evidence>
<feature type="compositionally biased region" description="Basic and acidic residues" evidence="1">
    <location>
        <begin position="490"/>
        <end position="507"/>
    </location>
</feature>
<feature type="compositionally biased region" description="Basic and acidic residues" evidence="1">
    <location>
        <begin position="543"/>
        <end position="553"/>
    </location>
</feature>
<evidence type="ECO:0000313" key="3">
    <source>
        <dbReference type="EMBL" id="KAF5660684.1"/>
    </source>
</evidence>
<gene>
    <name evidence="3" type="ORF">FHETE_8847</name>
</gene>
<evidence type="ECO:0000313" key="4">
    <source>
        <dbReference type="Proteomes" id="UP000567885"/>
    </source>
</evidence>
<keyword evidence="4" id="KW-1185">Reference proteome</keyword>
<dbReference type="EMBL" id="JAAGWQ010000192">
    <property type="protein sequence ID" value="KAF5660684.1"/>
    <property type="molecule type" value="Genomic_DNA"/>
</dbReference>
<proteinExistence type="predicted"/>
<feature type="compositionally biased region" description="Acidic residues" evidence="1">
    <location>
        <begin position="522"/>
        <end position="542"/>
    </location>
</feature>
<name>A0A8H5SVF3_FUSHE</name>
<dbReference type="AlphaFoldDB" id="A0A8H5SVF3"/>
<keyword evidence="2" id="KW-0812">Transmembrane</keyword>
<protein>
    <submittedName>
        <fullName evidence="3">Uncharacterized protein</fullName>
    </submittedName>
</protein>
<keyword evidence="2" id="KW-0472">Membrane</keyword>
<dbReference type="OrthoDB" id="4850485at2759"/>
<accession>A0A8H5SVF3</accession>
<feature type="region of interest" description="Disordered" evidence="1">
    <location>
        <begin position="343"/>
        <end position="374"/>
    </location>
</feature>
<reference evidence="3 4" key="1">
    <citation type="submission" date="2020-05" db="EMBL/GenBank/DDBJ databases">
        <title>Identification and distribution of gene clusters putatively required for synthesis of sphingolipid metabolism inhibitors in phylogenetically diverse species of the filamentous fungus Fusarium.</title>
        <authorList>
            <person name="Kim H.-S."/>
            <person name="Busman M."/>
            <person name="Brown D.W."/>
            <person name="Divon H."/>
            <person name="Uhlig S."/>
            <person name="Proctor R.H."/>
        </authorList>
    </citation>
    <scope>NUCLEOTIDE SEQUENCE [LARGE SCALE GENOMIC DNA]</scope>
    <source>
        <strain evidence="3 4">NRRL 20693</strain>
    </source>
</reference>
<organism evidence="3 4">
    <name type="scientific">Fusarium heterosporum</name>
    <dbReference type="NCBI Taxonomy" id="42747"/>
    <lineage>
        <taxon>Eukaryota</taxon>
        <taxon>Fungi</taxon>
        <taxon>Dikarya</taxon>
        <taxon>Ascomycota</taxon>
        <taxon>Pezizomycotina</taxon>
        <taxon>Sordariomycetes</taxon>
        <taxon>Hypocreomycetidae</taxon>
        <taxon>Hypocreales</taxon>
        <taxon>Nectriaceae</taxon>
        <taxon>Fusarium</taxon>
        <taxon>Fusarium heterosporum species complex</taxon>
    </lineage>
</organism>
<feature type="region of interest" description="Disordered" evidence="1">
    <location>
        <begin position="435"/>
        <end position="553"/>
    </location>
</feature>
<feature type="transmembrane region" description="Helical" evidence="2">
    <location>
        <begin position="315"/>
        <end position="335"/>
    </location>
</feature>
<evidence type="ECO:0000256" key="1">
    <source>
        <dbReference type="SAM" id="MobiDB-lite"/>
    </source>
</evidence>
<feature type="compositionally biased region" description="Polar residues" evidence="1">
    <location>
        <begin position="465"/>
        <end position="489"/>
    </location>
</feature>